<comment type="caution">
    <text evidence="1">The sequence shown here is derived from an EMBL/GenBank/DDBJ whole genome shotgun (WGS) entry which is preliminary data.</text>
</comment>
<dbReference type="GO" id="GO:0016740">
    <property type="term" value="F:transferase activity"/>
    <property type="evidence" value="ECO:0007669"/>
    <property type="project" value="UniProtKB-KW"/>
</dbReference>
<dbReference type="Gene3D" id="3.60.20.10">
    <property type="entry name" value="Glutamine Phosphoribosylpyrophosphate, subunit 1, domain 1"/>
    <property type="match status" value="1"/>
</dbReference>
<sequence length="231" mass="26873">MCRMILAKGDFIPEDIFRAAAEMCEGITENHTNPIKKHPNGWGALWLYNDEIITLRSSGCLSDEISSIPNINTNFLVVHVRHATLDKNKGLEFSHPLFHERNWHCMHNGFLPTVYKLLGMEESIFDSYEYFTYLINDIDGLSLTKELIRCKIDDIENGGTSGNAFLINKENAYVWQWYPESYEHPTYFTMQLNKSEKATYVSSEVIPWLRGEGYWEPIKNYSLLEFNLKEN</sequence>
<gene>
    <name evidence="1" type="ORF">FHU10_2848</name>
</gene>
<name>A0A542CYA0_SERFO</name>
<dbReference type="OrthoDB" id="6540514at2"/>
<reference evidence="1" key="2">
    <citation type="submission" date="2019-08" db="EMBL/GenBank/DDBJ databases">
        <title>Investigation of anaerobic lignin degradation for improved lignocellulosic biofuels.</title>
        <authorList>
            <person name="Deangelis K.PhD."/>
        </authorList>
    </citation>
    <scope>NUCLEOTIDE SEQUENCE [LARGE SCALE GENOMIC DNA]</scope>
    <source>
        <strain evidence="1">128R</strain>
    </source>
</reference>
<accession>A0A542CYA0</accession>
<keyword evidence="1" id="KW-0315">Glutamine amidotransferase</keyword>
<organism evidence="1">
    <name type="scientific">Serratia fonticola</name>
    <dbReference type="NCBI Taxonomy" id="47917"/>
    <lineage>
        <taxon>Bacteria</taxon>
        <taxon>Pseudomonadati</taxon>
        <taxon>Pseudomonadota</taxon>
        <taxon>Gammaproteobacteria</taxon>
        <taxon>Enterobacterales</taxon>
        <taxon>Yersiniaceae</taxon>
        <taxon>Serratia</taxon>
    </lineage>
</organism>
<reference evidence="1" key="1">
    <citation type="submission" date="2019-06" db="EMBL/GenBank/DDBJ databases">
        <authorList>
            <person name="Deangelis K."/>
            <person name="Huntemann M."/>
            <person name="Clum A."/>
            <person name="Pillay M."/>
            <person name="Palaniappan K."/>
            <person name="Varghese N."/>
            <person name="Mikhailova N."/>
            <person name="Stamatis D."/>
            <person name="Reddy T."/>
            <person name="Daum C."/>
            <person name="Shapiro N."/>
            <person name="Ivanova N."/>
            <person name="Kyrpides N."/>
            <person name="Woyke T."/>
        </authorList>
    </citation>
    <scope>NUCLEOTIDE SEQUENCE [LARGE SCALE GENOMIC DNA]</scope>
    <source>
        <strain evidence="1">128R</strain>
    </source>
</reference>
<dbReference type="AlphaFoldDB" id="A0A542CYA0"/>
<dbReference type="EMBL" id="VISQ01000001">
    <property type="protein sequence ID" value="TVZ70282.1"/>
    <property type="molecule type" value="Genomic_DNA"/>
</dbReference>
<dbReference type="SUPFAM" id="SSF56235">
    <property type="entry name" value="N-terminal nucleophile aminohydrolases (Ntn hydrolases)"/>
    <property type="match status" value="1"/>
</dbReference>
<protein>
    <submittedName>
        <fullName evidence="1">Glutamine amidotransferase</fullName>
    </submittedName>
</protein>
<dbReference type="InterPro" id="IPR029055">
    <property type="entry name" value="Ntn_hydrolases_N"/>
</dbReference>
<proteinExistence type="predicted"/>
<evidence type="ECO:0000313" key="1">
    <source>
        <dbReference type="EMBL" id="TVZ70282.1"/>
    </source>
</evidence>
<keyword evidence="1" id="KW-0808">Transferase</keyword>